<keyword evidence="1" id="KW-1133">Transmembrane helix</keyword>
<gene>
    <name evidence="2" type="ORF">KC207_11295</name>
</gene>
<dbReference type="EMBL" id="JAGSNF010000015">
    <property type="protein sequence ID" value="MBR7743875.1"/>
    <property type="molecule type" value="Genomic_DNA"/>
</dbReference>
<feature type="transmembrane region" description="Helical" evidence="1">
    <location>
        <begin position="110"/>
        <end position="127"/>
    </location>
</feature>
<keyword evidence="1" id="KW-0812">Transmembrane</keyword>
<organism evidence="2 3">
    <name type="scientific">Phycicoccus avicenniae</name>
    <dbReference type="NCBI Taxonomy" id="2828860"/>
    <lineage>
        <taxon>Bacteria</taxon>
        <taxon>Bacillati</taxon>
        <taxon>Actinomycetota</taxon>
        <taxon>Actinomycetes</taxon>
        <taxon>Micrococcales</taxon>
        <taxon>Intrasporangiaceae</taxon>
        <taxon>Phycicoccus</taxon>
    </lineage>
</organism>
<proteinExistence type="predicted"/>
<reference evidence="2" key="1">
    <citation type="submission" date="2021-04" db="EMBL/GenBank/DDBJ databases">
        <title>Phycicoccus avicenniae sp. nov., a novel endophytic actinomycetes isolated from branch of Avicennia mariana.</title>
        <authorList>
            <person name="Tuo L."/>
        </authorList>
    </citation>
    <scope>NUCLEOTIDE SEQUENCE</scope>
    <source>
        <strain evidence="2">BSK3Z-2</strain>
    </source>
</reference>
<feature type="transmembrane region" description="Helical" evidence="1">
    <location>
        <begin position="22"/>
        <end position="44"/>
    </location>
</feature>
<dbReference type="RefSeq" id="WP_211603126.1">
    <property type="nucleotide sequence ID" value="NZ_JAGSNF010000015.1"/>
</dbReference>
<keyword evidence="1" id="KW-0472">Membrane</keyword>
<evidence type="ECO:0000313" key="2">
    <source>
        <dbReference type="EMBL" id="MBR7743875.1"/>
    </source>
</evidence>
<feature type="transmembrane region" description="Helical" evidence="1">
    <location>
        <begin position="56"/>
        <end position="76"/>
    </location>
</feature>
<comment type="caution">
    <text evidence="2">The sequence shown here is derived from an EMBL/GenBank/DDBJ whole genome shotgun (WGS) entry which is preliminary data.</text>
</comment>
<dbReference type="Proteomes" id="UP000677016">
    <property type="component" value="Unassembled WGS sequence"/>
</dbReference>
<evidence type="ECO:0000313" key="3">
    <source>
        <dbReference type="Proteomes" id="UP000677016"/>
    </source>
</evidence>
<protein>
    <submittedName>
        <fullName evidence="2">Uncharacterized protein</fullName>
    </submittedName>
</protein>
<accession>A0A941D8T3</accession>
<dbReference type="AlphaFoldDB" id="A0A941D8T3"/>
<evidence type="ECO:0000256" key="1">
    <source>
        <dbReference type="SAM" id="Phobius"/>
    </source>
</evidence>
<name>A0A941D8T3_9MICO</name>
<sequence>MSDAPTPPPRPASGAREGTNRLVAAVSCAVQALALFGFAVFYVYELSIGEGSDTGRVVMSAVLIALAGAGLGRLAWGWVRRAWWPRTPTILWNGLMLPVGYSVLQAGTPLVGWAVLVVAVVTLVAALRTPPRQPDDPQEQQPA</sequence>
<keyword evidence="3" id="KW-1185">Reference proteome</keyword>